<evidence type="ECO:0000256" key="1">
    <source>
        <dbReference type="ARBA" id="ARBA00006484"/>
    </source>
</evidence>
<dbReference type="KEGG" id="mpar:F7D14_03135"/>
<dbReference type="PANTHER" id="PTHR44196">
    <property type="entry name" value="DEHYDROGENASE/REDUCTASE SDR FAMILY MEMBER 7B"/>
    <property type="match status" value="1"/>
</dbReference>
<dbReference type="RefSeq" id="WP_016920591.1">
    <property type="nucleotide sequence ID" value="NZ_CP044331.1"/>
</dbReference>
<evidence type="ECO:0000256" key="3">
    <source>
        <dbReference type="SAM" id="MobiDB-lite"/>
    </source>
</evidence>
<dbReference type="EMBL" id="CP044331">
    <property type="protein sequence ID" value="QGM96575.1"/>
    <property type="molecule type" value="Genomic_DNA"/>
</dbReference>
<evidence type="ECO:0000256" key="2">
    <source>
        <dbReference type="ARBA" id="ARBA00023002"/>
    </source>
</evidence>
<feature type="compositionally biased region" description="Acidic residues" evidence="3">
    <location>
        <begin position="1"/>
        <end position="11"/>
    </location>
</feature>
<dbReference type="SUPFAM" id="SSF51735">
    <property type="entry name" value="NAD(P)-binding Rossmann-fold domains"/>
    <property type="match status" value="1"/>
</dbReference>
<protein>
    <submittedName>
        <fullName evidence="5">SDR family NAD(P)-dependent oxidoreductase</fullName>
    </submittedName>
</protein>
<feature type="domain" description="Ketoreductase" evidence="4">
    <location>
        <begin position="30"/>
        <end position="214"/>
    </location>
</feature>
<organism evidence="5 6">
    <name type="scientific">Methylocystis parvus</name>
    <dbReference type="NCBI Taxonomy" id="134"/>
    <lineage>
        <taxon>Bacteria</taxon>
        <taxon>Pseudomonadati</taxon>
        <taxon>Pseudomonadota</taxon>
        <taxon>Alphaproteobacteria</taxon>
        <taxon>Hyphomicrobiales</taxon>
        <taxon>Methylocystaceae</taxon>
        <taxon>Methylocystis</taxon>
    </lineage>
</organism>
<keyword evidence="6" id="KW-1185">Reference proteome</keyword>
<comment type="similarity">
    <text evidence="1">Belongs to the short-chain dehydrogenases/reductases (SDR) family.</text>
</comment>
<dbReference type="SMART" id="SM00822">
    <property type="entry name" value="PKS_KR"/>
    <property type="match status" value="1"/>
</dbReference>
<dbReference type="Pfam" id="PF00106">
    <property type="entry name" value="adh_short"/>
    <property type="match status" value="1"/>
</dbReference>
<name>A0A6B8M2L4_9HYPH</name>
<dbReference type="PROSITE" id="PS00061">
    <property type="entry name" value="ADH_SHORT"/>
    <property type="match status" value="1"/>
</dbReference>
<evidence type="ECO:0000313" key="6">
    <source>
        <dbReference type="Proteomes" id="UP000422569"/>
    </source>
</evidence>
<dbReference type="InterPro" id="IPR057326">
    <property type="entry name" value="KR_dom"/>
</dbReference>
<dbReference type="GO" id="GO:0016020">
    <property type="term" value="C:membrane"/>
    <property type="evidence" value="ECO:0007669"/>
    <property type="project" value="TreeGrafter"/>
</dbReference>
<dbReference type="InterPro" id="IPR020904">
    <property type="entry name" value="Sc_DH/Rdtase_CS"/>
</dbReference>
<sequence length="290" mass="30438">MPTSPDLEEADAAPLSTPSNPGSAVRLDPRTILITGASSGIGRALATSYAQRGTTLILIGRDAQRLAESAAECRALGATVEAAAIDVRNIETLRAFILSMDDRHSIDLVIANAGVSAVLSQGEIIESPETTTSIFEINVFGVVNLVQAVVPRMCARGKGQIALMGSMAALRGLPYAPAYCATKSAVHLYAESLRPSLGKHGVSVALIIPGFVHTPFNARLSSPKPLAFSAGRAAAIIRRGLQEGKREIVFPRLLYLLIRAGSLLPGRLVDALLNRIPVEAPPMPTPPPGT</sequence>
<dbReference type="Proteomes" id="UP000422569">
    <property type="component" value="Chromosome"/>
</dbReference>
<dbReference type="InterPro" id="IPR002347">
    <property type="entry name" value="SDR_fam"/>
</dbReference>
<proteinExistence type="inferred from homology"/>
<dbReference type="PANTHER" id="PTHR44196:SF1">
    <property type="entry name" value="DEHYDROGENASE_REDUCTASE SDR FAMILY MEMBER 7B"/>
    <property type="match status" value="1"/>
</dbReference>
<dbReference type="PRINTS" id="PR00081">
    <property type="entry name" value="GDHRDH"/>
</dbReference>
<dbReference type="InterPro" id="IPR036291">
    <property type="entry name" value="NAD(P)-bd_dom_sf"/>
</dbReference>
<dbReference type="Gene3D" id="3.40.50.720">
    <property type="entry name" value="NAD(P)-binding Rossmann-like Domain"/>
    <property type="match status" value="1"/>
</dbReference>
<dbReference type="AlphaFoldDB" id="A0A6B8M2L4"/>
<accession>A0A6B8M2L4</accession>
<feature type="region of interest" description="Disordered" evidence="3">
    <location>
        <begin position="1"/>
        <end position="24"/>
    </location>
</feature>
<evidence type="ECO:0000313" key="5">
    <source>
        <dbReference type="EMBL" id="QGM96575.1"/>
    </source>
</evidence>
<evidence type="ECO:0000259" key="4">
    <source>
        <dbReference type="SMART" id="SM00822"/>
    </source>
</evidence>
<reference evidence="5 6" key="1">
    <citation type="submission" date="2019-09" db="EMBL/GenBank/DDBJ databases">
        <title>Isolation and complete genome sequencing of Methylocystis species.</title>
        <authorList>
            <person name="Rumah B.L."/>
            <person name="Stead C.E."/>
            <person name="Stevens B.C."/>
            <person name="Minton N.P."/>
            <person name="Grosse-Honebrink A."/>
            <person name="Zhang Y."/>
        </authorList>
    </citation>
    <scope>NUCLEOTIDE SEQUENCE [LARGE SCALE GENOMIC DNA]</scope>
    <source>
        <strain evidence="5 6">BRCS2</strain>
    </source>
</reference>
<keyword evidence="2" id="KW-0560">Oxidoreductase</keyword>
<gene>
    <name evidence="5" type="ORF">F7D14_03135</name>
</gene>
<dbReference type="GO" id="GO:0016491">
    <property type="term" value="F:oxidoreductase activity"/>
    <property type="evidence" value="ECO:0007669"/>
    <property type="project" value="UniProtKB-KW"/>
</dbReference>